<organism evidence="1">
    <name type="scientific">viral metagenome</name>
    <dbReference type="NCBI Taxonomy" id="1070528"/>
    <lineage>
        <taxon>unclassified sequences</taxon>
        <taxon>metagenomes</taxon>
        <taxon>organismal metagenomes</taxon>
    </lineage>
</organism>
<accession>A0A6C0BAV9</accession>
<name>A0A6C0BAV9_9ZZZZ</name>
<sequence length="136" mass="16542">MKFRLKMLYNSIKNIYPITDKNYKKLLDNWKINNKNIEDAYKINDINNYIRYYFIHNNLNLKFAVPTIAFINIQEPEKDEWSEDFNNKRRLQEINILKIINPTNYIPHIVKNKTHYIFNKKSGSDNIIKIIKNIYN</sequence>
<proteinExistence type="predicted"/>
<dbReference type="EMBL" id="MN739100">
    <property type="protein sequence ID" value="QHS88593.1"/>
    <property type="molecule type" value="Genomic_DNA"/>
</dbReference>
<dbReference type="AlphaFoldDB" id="A0A6C0BAV9"/>
<evidence type="ECO:0000313" key="1">
    <source>
        <dbReference type="EMBL" id="QHS88593.1"/>
    </source>
</evidence>
<protein>
    <submittedName>
        <fullName evidence="1">Uncharacterized protein</fullName>
    </submittedName>
</protein>
<reference evidence="1" key="1">
    <citation type="journal article" date="2020" name="Nature">
        <title>Giant virus diversity and host interactions through global metagenomics.</title>
        <authorList>
            <person name="Schulz F."/>
            <person name="Roux S."/>
            <person name="Paez-Espino D."/>
            <person name="Jungbluth S."/>
            <person name="Walsh D.A."/>
            <person name="Denef V.J."/>
            <person name="McMahon K.D."/>
            <person name="Konstantinidis K.T."/>
            <person name="Eloe-Fadrosh E.A."/>
            <person name="Kyrpides N.C."/>
            <person name="Woyke T."/>
        </authorList>
    </citation>
    <scope>NUCLEOTIDE SEQUENCE</scope>
    <source>
        <strain evidence="1">GVMAG-M-3300010158-55</strain>
    </source>
</reference>